<reference evidence="3 4" key="1">
    <citation type="journal article" date="2018" name="Nat. Ecol. Evol.">
        <title>Pezizomycetes genomes reveal the molecular basis of ectomycorrhizal truffle lifestyle.</title>
        <authorList>
            <person name="Murat C."/>
            <person name="Payen T."/>
            <person name="Noel B."/>
            <person name="Kuo A."/>
            <person name="Morin E."/>
            <person name="Chen J."/>
            <person name="Kohler A."/>
            <person name="Krizsan K."/>
            <person name="Balestrini R."/>
            <person name="Da Silva C."/>
            <person name="Montanini B."/>
            <person name="Hainaut M."/>
            <person name="Levati E."/>
            <person name="Barry K.W."/>
            <person name="Belfiori B."/>
            <person name="Cichocki N."/>
            <person name="Clum A."/>
            <person name="Dockter R.B."/>
            <person name="Fauchery L."/>
            <person name="Guy J."/>
            <person name="Iotti M."/>
            <person name="Le Tacon F."/>
            <person name="Lindquist E.A."/>
            <person name="Lipzen A."/>
            <person name="Malagnac F."/>
            <person name="Mello A."/>
            <person name="Molinier V."/>
            <person name="Miyauchi S."/>
            <person name="Poulain J."/>
            <person name="Riccioni C."/>
            <person name="Rubini A."/>
            <person name="Sitrit Y."/>
            <person name="Splivallo R."/>
            <person name="Traeger S."/>
            <person name="Wang M."/>
            <person name="Zifcakova L."/>
            <person name="Wipf D."/>
            <person name="Zambonelli A."/>
            <person name="Paolocci F."/>
            <person name="Nowrousian M."/>
            <person name="Ottonello S."/>
            <person name="Baldrian P."/>
            <person name="Spatafora J.W."/>
            <person name="Henrissat B."/>
            <person name="Nagy L.G."/>
            <person name="Aury J.M."/>
            <person name="Wincker P."/>
            <person name="Grigoriev I.V."/>
            <person name="Bonfante P."/>
            <person name="Martin F.M."/>
        </authorList>
    </citation>
    <scope>NUCLEOTIDE SEQUENCE [LARGE SCALE GENOMIC DNA]</scope>
    <source>
        <strain evidence="3 4">RN42</strain>
    </source>
</reference>
<feature type="transmembrane region" description="Helical" evidence="2">
    <location>
        <begin position="171"/>
        <end position="195"/>
    </location>
</feature>
<dbReference type="Proteomes" id="UP000275078">
    <property type="component" value="Unassembled WGS sequence"/>
</dbReference>
<dbReference type="OrthoDB" id="4158994at2759"/>
<feature type="transmembrane region" description="Helical" evidence="2">
    <location>
        <begin position="226"/>
        <end position="245"/>
    </location>
</feature>
<protein>
    <recommendedName>
        <fullName evidence="5">Ubiquitination network signaling protein</fullName>
    </recommendedName>
</protein>
<feature type="region of interest" description="Disordered" evidence="1">
    <location>
        <begin position="741"/>
        <end position="765"/>
    </location>
</feature>
<feature type="region of interest" description="Disordered" evidence="1">
    <location>
        <begin position="88"/>
        <end position="119"/>
    </location>
</feature>
<feature type="compositionally biased region" description="Low complexity" evidence="1">
    <location>
        <begin position="45"/>
        <end position="65"/>
    </location>
</feature>
<proteinExistence type="predicted"/>
<evidence type="ECO:0008006" key="5">
    <source>
        <dbReference type="Google" id="ProtNLM"/>
    </source>
</evidence>
<dbReference type="GO" id="GO:0006406">
    <property type="term" value="P:mRNA export from nucleus"/>
    <property type="evidence" value="ECO:0007669"/>
    <property type="project" value="TreeGrafter"/>
</dbReference>
<feature type="region of interest" description="Disordered" evidence="1">
    <location>
        <begin position="345"/>
        <end position="386"/>
    </location>
</feature>
<dbReference type="PANTHER" id="PTHR18898:SF2">
    <property type="entry name" value="NUCLEOPROTEIN TPR"/>
    <property type="match status" value="1"/>
</dbReference>
<accession>A0A3N4IKI0</accession>
<dbReference type="GO" id="GO:0017056">
    <property type="term" value="F:structural constituent of nuclear pore"/>
    <property type="evidence" value="ECO:0007669"/>
    <property type="project" value="TreeGrafter"/>
</dbReference>
<evidence type="ECO:0000256" key="1">
    <source>
        <dbReference type="SAM" id="MobiDB-lite"/>
    </source>
</evidence>
<dbReference type="GO" id="GO:0005643">
    <property type="term" value="C:nuclear pore"/>
    <property type="evidence" value="ECO:0007669"/>
    <property type="project" value="TreeGrafter"/>
</dbReference>
<feature type="compositionally biased region" description="Polar residues" evidence="1">
    <location>
        <begin position="350"/>
        <end position="364"/>
    </location>
</feature>
<name>A0A3N4IKI0_ASCIM</name>
<keyword evidence="2" id="KW-0812">Transmembrane</keyword>
<feature type="region of interest" description="Disordered" evidence="1">
    <location>
        <begin position="468"/>
        <end position="487"/>
    </location>
</feature>
<dbReference type="STRING" id="1160509.A0A3N4IKI0"/>
<evidence type="ECO:0000313" key="4">
    <source>
        <dbReference type="Proteomes" id="UP000275078"/>
    </source>
</evidence>
<keyword evidence="2" id="KW-0472">Membrane</keyword>
<gene>
    <name evidence="3" type="ORF">BJ508DRAFT_136515</name>
</gene>
<keyword evidence="4" id="KW-1185">Reference proteome</keyword>
<keyword evidence="2" id="KW-1133">Transmembrane helix</keyword>
<feature type="compositionally biased region" description="Polar residues" evidence="1">
    <location>
        <begin position="1"/>
        <end position="26"/>
    </location>
</feature>
<feature type="compositionally biased region" description="Low complexity" evidence="1">
    <location>
        <begin position="867"/>
        <end position="881"/>
    </location>
</feature>
<feature type="compositionally biased region" description="Low complexity" evidence="1">
    <location>
        <begin position="89"/>
        <end position="106"/>
    </location>
</feature>
<dbReference type="AlphaFoldDB" id="A0A3N4IKI0"/>
<sequence>MPRGSAASTSSKRNATGSSTQAPSQTSANNSANISSKKRSGKGQSGASNALLNANNVNSPASNPGTSAPQKIEAPALQPTILHLQNNHLSSDSSSLSSADLESDWSGKVSGRRYSEGSSDGLSFVYGKPEKRTSMDGLGSSNIEVNMANEKLTGHGVFTSILPSYPLLDTVMVLLLLLQLPSAVLTLAHALFAFFTFSRLPIPVFSGTGAPSWTTVLLQGTNGGPSIVTVVMTDILMAIISMFLWPSARTYLIEFAQAIMAITIGAGNCSQSGALKNAAVCVGVMTGSKVLGKRYESEWSLPLGGGRRVSGGGNNSASLFRSAIAVHIVAQGIMRATRSWLLQNPRFKNGKTNGTTAKQDSSTSKQRDPEAGISITASSTQQTVPEKQLKKKQKAIVQASQPLWAGLAKMVIQLAKFIEQKQTSAEASTESNVSSIIHKSTRFQGNIWITDIGSDHVHFGASHFGKPLEVEQNSQSNRRKRNGGAGKEGSIPFLVKVNGVVWPRTTINKSVEFFEDEDGDEEWMRADWTVEIAGLTPSTEYDFEFVSVDAVGDVLYRASACTIIGEDTPLPAVSQPKPSRPLSPVTTLLNSLQQANACLTEQRTKLKRTRKENSRRLTSLRNDIEAIKSRLGTSDKNEERSRRRVLFLREFVRRADEDIARMQKELDELSITEEDKAQYREKKKAWAEEKKRLADAQTAAEQAKLAAEQRIKNNDTEIQTLAQKRDKLEARVKKLRKDVERVEKERQEEKEKQKKIAERKAAEKHRVALEEEFSRAIGSLEQKTEDVRNRTRDNWLYVKQAEQAATASAPRTPEGSLPKPRGGGSMGSLVSHPGLLQSSGSLNQPSNPAFLSAGNSAQNLTFSPNQSSSSLGRKRSSSYLSTRETQESLLPTTVEEEVIKVTAPNTTTSQPVGGNIPTGVTMAMF</sequence>
<feature type="region of interest" description="Disordered" evidence="1">
    <location>
        <begin position="802"/>
        <end position="893"/>
    </location>
</feature>
<feature type="compositionally biased region" description="Polar residues" evidence="1">
    <location>
        <begin position="836"/>
        <end position="866"/>
    </location>
</feature>
<feature type="compositionally biased region" description="Polar residues" evidence="1">
    <location>
        <begin position="375"/>
        <end position="385"/>
    </location>
</feature>
<evidence type="ECO:0000313" key="3">
    <source>
        <dbReference type="EMBL" id="RPA86653.1"/>
    </source>
</evidence>
<organism evidence="3 4">
    <name type="scientific">Ascobolus immersus RN42</name>
    <dbReference type="NCBI Taxonomy" id="1160509"/>
    <lineage>
        <taxon>Eukaryota</taxon>
        <taxon>Fungi</taxon>
        <taxon>Dikarya</taxon>
        <taxon>Ascomycota</taxon>
        <taxon>Pezizomycotina</taxon>
        <taxon>Pezizomycetes</taxon>
        <taxon>Pezizales</taxon>
        <taxon>Ascobolaceae</taxon>
        <taxon>Ascobolus</taxon>
    </lineage>
</organism>
<evidence type="ECO:0000256" key="2">
    <source>
        <dbReference type="SAM" id="Phobius"/>
    </source>
</evidence>
<dbReference type="PANTHER" id="PTHR18898">
    <property type="entry name" value="NUCLEOPROTEIN TPR-RELATED"/>
    <property type="match status" value="1"/>
</dbReference>
<dbReference type="EMBL" id="ML119649">
    <property type="protein sequence ID" value="RPA86653.1"/>
    <property type="molecule type" value="Genomic_DNA"/>
</dbReference>
<feature type="region of interest" description="Disordered" evidence="1">
    <location>
        <begin position="1"/>
        <end position="71"/>
    </location>
</feature>